<organism evidence="6 7">
    <name type="scientific">Erwinia pyrifoliae</name>
    <dbReference type="NCBI Taxonomy" id="79967"/>
    <lineage>
        <taxon>Bacteria</taxon>
        <taxon>Pseudomonadati</taxon>
        <taxon>Pseudomonadota</taxon>
        <taxon>Gammaproteobacteria</taxon>
        <taxon>Enterobacterales</taxon>
        <taxon>Erwiniaceae</taxon>
        <taxon>Erwinia</taxon>
    </lineage>
</organism>
<evidence type="ECO:0000256" key="1">
    <source>
        <dbReference type="ARBA" id="ARBA00022598"/>
    </source>
</evidence>
<gene>
    <name evidence="6" type="ORF">NYP84_00560</name>
</gene>
<dbReference type="Gene3D" id="3.40.50.20">
    <property type="match status" value="1"/>
</dbReference>
<dbReference type="InterPro" id="IPR013815">
    <property type="entry name" value="ATP_grasp_subdomain_1"/>
</dbReference>
<keyword evidence="2 4" id="KW-0547">Nucleotide-binding</keyword>
<evidence type="ECO:0000256" key="3">
    <source>
        <dbReference type="ARBA" id="ARBA00022840"/>
    </source>
</evidence>
<keyword evidence="1" id="KW-0436">Ligase</keyword>
<dbReference type="SUPFAM" id="SSF56059">
    <property type="entry name" value="Glutathione synthetase ATP-binding domain-like"/>
    <property type="match status" value="1"/>
</dbReference>
<dbReference type="PROSITE" id="PS50975">
    <property type="entry name" value="ATP_GRASP"/>
    <property type="match status" value="1"/>
</dbReference>
<name>A0ABY5X8P3_ERWPY</name>
<evidence type="ECO:0000313" key="6">
    <source>
        <dbReference type="EMBL" id="UWS33761.1"/>
    </source>
</evidence>
<dbReference type="PANTHER" id="PTHR43585:SF2">
    <property type="entry name" value="ATP-GRASP ENZYME FSQD"/>
    <property type="match status" value="1"/>
</dbReference>
<evidence type="ECO:0000256" key="2">
    <source>
        <dbReference type="ARBA" id="ARBA00022741"/>
    </source>
</evidence>
<keyword evidence="3 4" id="KW-0067">ATP-binding</keyword>
<feature type="domain" description="ATP-grasp" evidence="5">
    <location>
        <begin position="116"/>
        <end position="307"/>
    </location>
</feature>
<dbReference type="GeneID" id="92238721"/>
<proteinExistence type="predicted"/>
<reference evidence="6" key="1">
    <citation type="submission" date="2022-07" db="EMBL/GenBank/DDBJ databases">
        <title>Genetic diversity of Erwinia pyrifoliae.</title>
        <authorList>
            <person name="Park D.S."/>
            <person name="Ham H."/>
        </authorList>
    </citation>
    <scope>NUCLEOTIDE SEQUENCE</scope>
    <source>
        <strain evidence="6">CP201486</strain>
    </source>
</reference>
<dbReference type="InterPro" id="IPR011761">
    <property type="entry name" value="ATP-grasp"/>
</dbReference>
<dbReference type="Pfam" id="PF13535">
    <property type="entry name" value="ATP-grasp_4"/>
    <property type="match status" value="1"/>
</dbReference>
<accession>A0ABY5X8P3</accession>
<dbReference type="EMBL" id="CP103445">
    <property type="protein sequence ID" value="UWS33761.1"/>
    <property type="molecule type" value="Genomic_DNA"/>
</dbReference>
<dbReference type="RefSeq" id="WP_012666504.1">
    <property type="nucleotide sequence ID" value="NZ_CP023567.1"/>
</dbReference>
<dbReference type="Proteomes" id="UP001058553">
    <property type="component" value="Chromosome"/>
</dbReference>
<evidence type="ECO:0000259" key="5">
    <source>
        <dbReference type="PROSITE" id="PS50975"/>
    </source>
</evidence>
<evidence type="ECO:0000313" key="7">
    <source>
        <dbReference type="Proteomes" id="UP001058553"/>
    </source>
</evidence>
<keyword evidence="7" id="KW-1185">Reference proteome</keyword>
<dbReference type="Gene3D" id="3.30.1490.20">
    <property type="entry name" value="ATP-grasp fold, A domain"/>
    <property type="match status" value="1"/>
</dbReference>
<evidence type="ECO:0000256" key="4">
    <source>
        <dbReference type="PROSITE-ProRule" id="PRU00409"/>
    </source>
</evidence>
<dbReference type="PANTHER" id="PTHR43585">
    <property type="entry name" value="FUMIPYRROLE BIOSYNTHESIS PROTEIN C"/>
    <property type="match status" value="1"/>
</dbReference>
<sequence>MKKILVVSCELDITEKIGELEEIYHIPSSRFVFLIEDFTAAGTLTESERYFIVRDFAVHSEVAAVIENIFLIHQITEVISNDEFSVFVASYVRERLQLAGMKCEEARKYRDKQQMKKVASFHGIPTPEQFSQEDVRRGDVPFPLVLKPRSLAGAVGVTVLQSAAELPAELVRCAEDYRDMDDGQFIIEAYHPGDIFHIDCAIFAGRIVFISVGVYDGKPLDYLHGALLGSVSVPHEDVAAIWQPFTEKLRGAFNFPDGVFHIEAFGGSDKEPALLEIAFRPGGGPITDAVLHAYGIDLRRVHLAAQLGLISELRVSGTDNAYAWLLYPKDHSSSDRKKVRHVTIPRLEKLSTLKAYTLAKIGDMASGAFYCHKDCLGMFVFSGDRELINRDYKQLKTECAFLLGMAE</sequence>
<dbReference type="InterPro" id="IPR052032">
    <property type="entry name" value="ATP-dep_AA_Ligase"/>
</dbReference>
<protein>
    <submittedName>
        <fullName evidence="6">ATP-grasp domain-containing protein</fullName>
    </submittedName>
</protein>
<dbReference type="Gene3D" id="3.30.470.20">
    <property type="entry name" value="ATP-grasp fold, B domain"/>
    <property type="match status" value="1"/>
</dbReference>